<dbReference type="AlphaFoldDB" id="A0A2L2U1V8"/>
<evidence type="ECO:0000259" key="2">
    <source>
        <dbReference type="Pfam" id="PF06985"/>
    </source>
</evidence>
<dbReference type="EMBL" id="LN649231">
    <property type="protein sequence ID" value="CEI69380.1"/>
    <property type="molecule type" value="Genomic_DNA"/>
</dbReference>
<feature type="compositionally biased region" description="Polar residues" evidence="1">
    <location>
        <begin position="186"/>
        <end position="198"/>
    </location>
</feature>
<protein>
    <recommendedName>
        <fullName evidence="2">Heterokaryon incompatibility domain-containing protein</fullName>
    </recommendedName>
</protein>
<proteinExistence type="predicted"/>
<dbReference type="Proteomes" id="UP000245910">
    <property type="component" value="Chromosome III"/>
</dbReference>
<sequence>MSDGLVASPTRLIDVDTGDERYVRLIVMAEDLLNYRRPSYLTLSYCWNYSHNDTPASRGFPVDTLPKTIRETIQVTRLLGFRYLWVDAVCIIQPDAGDKYLDDWNKEAPLVKASTSNRKPENIQSALVLWLVDRQEYVCLSVPKPPPCEDWSSEHLRIRGWCLQEACHGTAKDIIQGNDPHETRVDSTSGPPQISLAQDTDHATGGAWTNLISKYSKMCFIFESDRLIAIQGLATRLSDIYNDEYFAGEFRSRLADGLLWKNLYFKADHALPGVPTWSWASRCLKIWFIPVSRSFIRFAKEDVFPANSSPIDLGMPEKCSLKVQAPLIIVDLERDFTESNIVSKVKRPVFTCHVQLVKDGKDRYAVNFEFDAESLMPKSFIRLLVFLLGLHALYKKRGFVDIQEFEELTIVDPDTIVSLEGISVRQCGAYYERIGRLDFDVPKNWTKAELKYA</sequence>
<feature type="region of interest" description="Disordered" evidence="1">
    <location>
        <begin position="177"/>
        <end position="200"/>
    </location>
</feature>
<dbReference type="STRING" id="56646.A0A2L2U1V8"/>
<evidence type="ECO:0000313" key="4">
    <source>
        <dbReference type="Proteomes" id="UP000245910"/>
    </source>
</evidence>
<dbReference type="InterPro" id="IPR010730">
    <property type="entry name" value="HET"/>
</dbReference>
<accession>A0A2L2U1V8</accession>
<feature type="domain" description="Heterokaryon incompatibility" evidence="2">
    <location>
        <begin position="40"/>
        <end position="99"/>
    </location>
</feature>
<evidence type="ECO:0000313" key="3">
    <source>
        <dbReference type="EMBL" id="CEI69380.1"/>
    </source>
</evidence>
<dbReference type="PANTHER" id="PTHR33112:SF10">
    <property type="entry name" value="TOL"/>
    <property type="match status" value="1"/>
</dbReference>
<evidence type="ECO:0000256" key="1">
    <source>
        <dbReference type="SAM" id="MobiDB-lite"/>
    </source>
</evidence>
<reference evidence="4" key="1">
    <citation type="submission" date="2014-10" db="EMBL/GenBank/DDBJ databases">
        <authorList>
            <person name="King R."/>
        </authorList>
    </citation>
    <scope>NUCLEOTIDE SEQUENCE [LARGE SCALE GENOMIC DNA]</scope>
    <source>
        <strain evidence="4">A3/5</strain>
    </source>
</reference>
<dbReference type="Pfam" id="PF06985">
    <property type="entry name" value="HET"/>
    <property type="match status" value="1"/>
</dbReference>
<keyword evidence="4" id="KW-1185">Reference proteome</keyword>
<organism evidence="3 4">
    <name type="scientific">Fusarium venenatum</name>
    <dbReference type="NCBI Taxonomy" id="56646"/>
    <lineage>
        <taxon>Eukaryota</taxon>
        <taxon>Fungi</taxon>
        <taxon>Dikarya</taxon>
        <taxon>Ascomycota</taxon>
        <taxon>Pezizomycotina</taxon>
        <taxon>Sordariomycetes</taxon>
        <taxon>Hypocreomycetidae</taxon>
        <taxon>Hypocreales</taxon>
        <taxon>Nectriaceae</taxon>
        <taxon>Fusarium</taxon>
    </lineage>
</organism>
<name>A0A2L2U1V8_9HYPO</name>
<dbReference type="PANTHER" id="PTHR33112">
    <property type="entry name" value="DOMAIN PROTEIN, PUTATIVE-RELATED"/>
    <property type="match status" value="1"/>
</dbReference>